<accession>A0A420MC49</accession>
<organism evidence="1 2">
    <name type="scientific">Fusarium oxysporum</name>
    <name type="common">Fusarium vascular wilt</name>
    <dbReference type="NCBI Taxonomy" id="5507"/>
    <lineage>
        <taxon>Eukaryota</taxon>
        <taxon>Fungi</taxon>
        <taxon>Dikarya</taxon>
        <taxon>Ascomycota</taxon>
        <taxon>Pezizomycotina</taxon>
        <taxon>Sordariomycetes</taxon>
        <taxon>Hypocreomycetidae</taxon>
        <taxon>Hypocreales</taxon>
        <taxon>Nectriaceae</taxon>
        <taxon>Fusarium</taxon>
        <taxon>Fusarium oxysporum species complex</taxon>
    </lineage>
</organism>
<comment type="caution">
    <text evidence="1">The sequence shown here is derived from an EMBL/GenBank/DDBJ whole genome shotgun (WGS) entry which is preliminary data.</text>
</comment>
<dbReference type="VEuPathDB" id="FungiDB:FOXG_06634"/>
<reference evidence="1 2" key="1">
    <citation type="journal article" date="2018" name="Sci. Rep.">
        <title>Characterisation of pathogen-specific regions and novel effector candidates in Fusarium oxysporum f. sp. cepae.</title>
        <authorList>
            <person name="Armitage A.D."/>
            <person name="Taylor A."/>
            <person name="Sobczyk M.K."/>
            <person name="Baxter L."/>
            <person name="Greenfield B.P."/>
            <person name="Bates H.J."/>
            <person name="Wilson F."/>
            <person name="Jackson A.C."/>
            <person name="Ott S."/>
            <person name="Harrison R.J."/>
            <person name="Clarkson J.P."/>
        </authorList>
    </citation>
    <scope>NUCLEOTIDE SEQUENCE [LARGE SCALE GENOMIC DNA]</scope>
    <source>
        <strain evidence="1 2">Fo_A13</strain>
    </source>
</reference>
<dbReference type="VEuPathDB" id="FungiDB:FOC1_g10000396"/>
<proteinExistence type="predicted"/>
<protein>
    <submittedName>
        <fullName evidence="1">Uncharacterized protein</fullName>
    </submittedName>
</protein>
<dbReference type="VEuPathDB" id="FungiDB:FOMG_17184"/>
<dbReference type="VEuPathDB" id="FungiDB:HZS61_002284"/>
<dbReference type="VEuPathDB" id="FungiDB:FOZG_17746"/>
<evidence type="ECO:0000313" key="1">
    <source>
        <dbReference type="EMBL" id="RKK65587.1"/>
    </source>
</evidence>
<evidence type="ECO:0000313" key="2">
    <source>
        <dbReference type="Proteomes" id="UP000285084"/>
    </source>
</evidence>
<name>A0A420MC49_FUSOX</name>
<gene>
    <name evidence="1" type="ORF">BFJ69_g16152</name>
</gene>
<dbReference type="EMBL" id="MRCX01000394">
    <property type="protein sequence ID" value="RKK65587.1"/>
    <property type="molecule type" value="Genomic_DNA"/>
</dbReference>
<sequence>MKVRFVGAKKRIALRQEVDDPTISTIEPDPYYEEEIVEIYSAEKGEDQRQSQSPQIYTEESADLANDDANTDVEYTTQKFIQQFLTGKHGCSAQSHRESLTAHIEAEGPDNHHGLNRFIPHDVPHTLDKEYILASQTDGKATELTPDQWQALFTGSATQDFDGKPKQACLHVERPPQTRPGISFDVDSLLGFVDSPAVATHGIRFYSAPQYGQNISINVRLTLDRVDPDPDRPRLIPSRLRDVPHFIFARAEGADFITFHLFFPHLPCSRDFNRLTDEQLSRWFDNIFYPAVRQVYDVDRLQHLPASYRHALATCRAPQVENRLLETSSYQAQLQMSYFLPPQGLQQLWDHVLAAVCQPGLQDFRDPELFIQAKGTKLLFEYPDAPSDLLAVMSRFDCKLHRVLDFSHICSDWLYIDVGKETCLMPNGVPSSEPQTYLWRRCCIRHYLGQLYDGNIPKSGQNFYHESMLRDAGGMTTLTPPISRLRRVMYVLNELDNTAISLYGPVRGHSLPNQFLKDIFKRNNTQSTMVCTRELRDENHVRLGLLDELENTEAAGLRSCFGDGAKLDVSDWNSVLWIVFNNRFDQKHTNKAPRTP</sequence>
<dbReference type="AlphaFoldDB" id="A0A420MC49"/>
<dbReference type="Proteomes" id="UP000285084">
    <property type="component" value="Unassembled WGS sequence"/>
</dbReference>